<comment type="subcellular location">
    <subcellularLocation>
        <location evidence="1">Cytoplasm</location>
    </subcellularLocation>
</comment>
<dbReference type="GO" id="GO:0005525">
    <property type="term" value="F:GTP binding"/>
    <property type="evidence" value="ECO:0007669"/>
    <property type="project" value="UniProtKB-KW"/>
</dbReference>
<reference evidence="7" key="1">
    <citation type="submission" date="2020-05" db="EMBL/GenBank/DDBJ databases">
        <authorList>
            <person name="Chiriac C."/>
            <person name="Salcher M."/>
            <person name="Ghai R."/>
            <person name="Kavagutti S V."/>
        </authorList>
    </citation>
    <scope>NUCLEOTIDE SEQUENCE</scope>
</reference>
<evidence type="ECO:0000256" key="3">
    <source>
        <dbReference type="ARBA" id="ARBA00022917"/>
    </source>
</evidence>
<dbReference type="InterPro" id="IPR004548">
    <property type="entry name" value="PrfC"/>
</dbReference>
<sequence length="265" mass="29166">MLLDAVVDLAPAPAPRPDVDGDARPLEAEFAAFIFKIQANMDPNHRDRIAFARICSGKFERGMDVDCARTAKNVGTKYATTAFGSERETIEEAFPGDVIGLINTSGLQIGDTLHAGKAVSFPALPRFAPEVFATARPLDSSKFKQFRRGMQQLDEEGVVQVLRDPDMGDADPVLAAVGQLQFEVLAHRLKHEFNAPAEILNADYQAIRITDKESIPRLREIGGIRILRRSDGELVALFQSKYRLQRLEADEPALTLIPILAGSRD</sequence>
<dbReference type="Pfam" id="PF16658">
    <property type="entry name" value="RF3_C"/>
    <property type="match status" value="1"/>
</dbReference>
<organism evidence="7">
    <name type="scientific">freshwater metagenome</name>
    <dbReference type="NCBI Taxonomy" id="449393"/>
    <lineage>
        <taxon>unclassified sequences</taxon>
        <taxon>metagenomes</taxon>
        <taxon>ecological metagenomes</taxon>
    </lineage>
</organism>
<dbReference type="InterPro" id="IPR027417">
    <property type="entry name" value="P-loop_NTPase"/>
</dbReference>
<evidence type="ECO:0000256" key="4">
    <source>
        <dbReference type="ARBA" id="ARBA00023134"/>
    </source>
</evidence>
<protein>
    <submittedName>
        <fullName evidence="7">Unannotated protein</fullName>
    </submittedName>
</protein>
<dbReference type="EMBL" id="CAETWZ010000178">
    <property type="protein sequence ID" value="CAB4368518.1"/>
    <property type="molecule type" value="Genomic_DNA"/>
</dbReference>
<dbReference type="Pfam" id="PF22042">
    <property type="entry name" value="EF-G_D2"/>
    <property type="match status" value="1"/>
</dbReference>
<evidence type="ECO:0000259" key="5">
    <source>
        <dbReference type="Pfam" id="PF16658"/>
    </source>
</evidence>
<dbReference type="SUPFAM" id="SSF50447">
    <property type="entry name" value="Translation proteins"/>
    <property type="match status" value="1"/>
</dbReference>
<dbReference type="PANTHER" id="PTHR43556">
    <property type="entry name" value="PEPTIDE CHAIN RELEASE FACTOR RF3"/>
    <property type="match status" value="1"/>
</dbReference>
<dbReference type="AlphaFoldDB" id="A0A6J6AJ10"/>
<dbReference type="InterPro" id="IPR053905">
    <property type="entry name" value="EF-G-like_DII"/>
</dbReference>
<accession>A0A6J6AJ10</accession>
<keyword evidence="2" id="KW-0547">Nucleotide-binding</keyword>
<feature type="domain" description="Elongation factor G-like" evidence="6">
    <location>
        <begin position="29"/>
        <end position="115"/>
    </location>
</feature>
<keyword evidence="4" id="KW-0342">GTP-binding</keyword>
<dbReference type="GO" id="GO:0003924">
    <property type="term" value="F:GTPase activity"/>
    <property type="evidence" value="ECO:0007669"/>
    <property type="project" value="InterPro"/>
</dbReference>
<keyword evidence="3" id="KW-0648">Protein biosynthesis</keyword>
<dbReference type="SUPFAM" id="SSF54980">
    <property type="entry name" value="EF-G C-terminal domain-like"/>
    <property type="match status" value="1"/>
</dbReference>
<evidence type="ECO:0000256" key="1">
    <source>
        <dbReference type="ARBA" id="ARBA00004496"/>
    </source>
</evidence>
<name>A0A6J6AJ10_9ZZZZ</name>
<evidence type="ECO:0000256" key="2">
    <source>
        <dbReference type="ARBA" id="ARBA00022741"/>
    </source>
</evidence>
<dbReference type="Gene3D" id="3.30.70.3280">
    <property type="entry name" value="Peptide chain release factor 3, domain III"/>
    <property type="match status" value="1"/>
</dbReference>
<gene>
    <name evidence="7" type="ORF">UFOPK4179_01321</name>
</gene>
<dbReference type="InterPro" id="IPR035647">
    <property type="entry name" value="EFG_III/V"/>
</dbReference>
<proteinExistence type="predicted"/>
<dbReference type="Gene3D" id="3.40.50.300">
    <property type="entry name" value="P-loop containing nucleotide triphosphate hydrolases"/>
    <property type="match status" value="1"/>
</dbReference>
<dbReference type="InterPro" id="IPR009000">
    <property type="entry name" value="Transl_B-barrel_sf"/>
</dbReference>
<dbReference type="GO" id="GO:0005829">
    <property type="term" value="C:cytosol"/>
    <property type="evidence" value="ECO:0007669"/>
    <property type="project" value="TreeGrafter"/>
</dbReference>
<dbReference type="InterPro" id="IPR032090">
    <property type="entry name" value="RF3_C"/>
</dbReference>
<dbReference type="InterPro" id="IPR038467">
    <property type="entry name" value="RF3_dom_3_sf"/>
</dbReference>
<evidence type="ECO:0000259" key="6">
    <source>
        <dbReference type="Pfam" id="PF22042"/>
    </source>
</evidence>
<feature type="domain" description="Peptide chain release factor 3 C-terminal" evidence="5">
    <location>
        <begin position="121"/>
        <end position="247"/>
    </location>
</feature>
<evidence type="ECO:0000313" key="7">
    <source>
        <dbReference type="EMBL" id="CAB4368518.1"/>
    </source>
</evidence>
<dbReference type="GO" id="GO:0016150">
    <property type="term" value="F:translation release factor activity, codon nonspecific"/>
    <property type="evidence" value="ECO:0007669"/>
    <property type="project" value="TreeGrafter"/>
</dbReference>
<dbReference type="PANTHER" id="PTHR43556:SF2">
    <property type="entry name" value="PEPTIDE CHAIN RELEASE FACTOR RF3"/>
    <property type="match status" value="1"/>
</dbReference>